<keyword evidence="2" id="KW-1185">Reference proteome</keyword>
<comment type="caution">
    <text evidence="1">The sequence shown here is derived from an EMBL/GenBank/DDBJ whole genome shotgun (WGS) entry which is preliminary data.</text>
</comment>
<evidence type="ECO:0000313" key="1">
    <source>
        <dbReference type="EMBL" id="GGN95955.1"/>
    </source>
</evidence>
<name>A0A830GLS8_9EURY</name>
<accession>A0A830GLS8</accession>
<reference evidence="1" key="2">
    <citation type="submission" date="2020-09" db="EMBL/GenBank/DDBJ databases">
        <authorList>
            <person name="Sun Q."/>
            <person name="Ohkuma M."/>
        </authorList>
    </citation>
    <scope>NUCLEOTIDE SEQUENCE</scope>
    <source>
        <strain evidence="1">JCM 17820</strain>
    </source>
</reference>
<proteinExistence type="predicted"/>
<sequence>MTLSADTLERRRGMADLPRNRTDGLVATVAVTAFVLTLGDDAPATVFWTSRLRAGTRRKTVGTSASVCGATLGVSLRFAPL</sequence>
<protein>
    <submittedName>
        <fullName evidence="1">Uncharacterized protein</fullName>
    </submittedName>
</protein>
<reference evidence="1" key="1">
    <citation type="journal article" date="2014" name="Int. J. Syst. Evol. Microbiol.">
        <title>Complete genome sequence of Corynebacterium casei LMG S-19264T (=DSM 44701T), isolated from a smear-ripened cheese.</title>
        <authorList>
            <consortium name="US DOE Joint Genome Institute (JGI-PGF)"/>
            <person name="Walter F."/>
            <person name="Albersmeier A."/>
            <person name="Kalinowski J."/>
            <person name="Ruckert C."/>
        </authorList>
    </citation>
    <scope>NUCLEOTIDE SEQUENCE</scope>
    <source>
        <strain evidence="1">JCM 17820</strain>
    </source>
</reference>
<evidence type="ECO:0000313" key="2">
    <source>
        <dbReference type="Proteomes" id="UP000605784"/>
    </source>
</evidence>
<gene>
    <name evidence="1" type="ORF">GCM10009030_23650</name>
</gene>
<dbReference type="Proteomes" id="UP000605784">
    <property type="component" value="Unassembled WGS sequence"/>
</dbReference>
<organism evidence="1 2">
    <name type="scientific">Haloarcula pellucida</name>
    <dbReference type="NCBI Taxonomy" id="1427151"/>
    <lineage>
        <taxon>Archaea</taxon>
        <taxon>Methanobacteriati</taxon>
        <taxon>Methanobacteriota</taxon>
        <taxon>Stenosarchaea group</taxon>
        <taxon>Halobacteria</taxon>
        <taxon>Halobacteriales</taxon>
        <taxon>Haloarculaceae</taxon>
        <taxon>Haloarcula</taxon>
    </lineage>
</organism>
<dbReference type="EMBL" id="BMOU01000004">
    <property type="protein sequence ID" value="GGN95955.1"/>
    <property type="molecule type" value="Genomic_DNA"/>
</dbReference>
<dbReference type="AlphaFoldDB" id="A0A830GLS8"/>